<dbReference type="Gene3D" id="3.30.559.10">
    <property type="entry name" value="Chloramphenicol acetyltransferase-like domain"/>
    <property type="match status" value="2"/>
</dbReference>
<comment type="similarity">
    <text evidence="1">Belongs to the plant acyltransferase family.</text>
</comment>
<keyword evidence="6" id="KW-1185">Reference proteome</keyword>
<evidence type="ECO:0000313" key="6">
    <source>
        <dbReference type="Proteomes" id="UP000215914"/>
    </source>
</evidence>
<organism evidence="5 6">
    <name type="scientific">Helianthus annuus</name>
    <name type="common">Common sunflower</name>
    <dbReference type="NCBI Taxonomy" id="4232"/>
    <lineage>
        <taxon>Eukaryota</taxon>
        <taxon>Viridiplantae</taxon>
        <taxon>Streptophyta</taxon>
        <taxon>Embryophyta</taxon>
        <taxon>Tracheophyta</taxon>
        <taxon>Spermatophyta</taxon>
        <taxon>Magnoliopsida</taxon>
        <taxon>eudicotyledons</taxon>
        <taxon>Gunneridae</taxon>
        <taxon>Pentapetalae</taxon>
        <taxon>asterids</taxon>
        <taxon>campanulids</taxon>
        <taxon>Asterales</taxon>
        <taxon>Asteraceae</taxon>
        <taxon>Asteroideae</taxon>
        <taxon>Heliantheae alliance</taxon>
        <taxon>Heliantheae</taxon>
        <taxon>Helianthus</taxon>
    </lineage>
</organism>
<dbReference type="STRING" id="4232.A0A251SZC5"/>
<dbReference type="EC" id="2.3.1.160" evidence="4"/>
<proteinExistence type="inferred from homology"/>
<dbReference type="Gramene" id="mRNA:HanXRQr2_Chr13g0609401">
    <property type="protein sequence ID" value="mRNA:HanXRQr2_Chr13g0609401"/>
    <property type="gene ID" value="HanXRQr2_Chr13g0609401"/>
</dbReference>
<dbReference type="EMBL" id="MNCJ02000328">
    <property type="protein sequence ID" value="KAF5775196.1"/>
    <property type="molecule type" value="Genomic_DNA"/>
</dbReference>
<evidence type="ECO:0000256" key="1">
    <source>
        <dbReference type="ARBA" id="ARBA00009861"/>
    </source>
</evidence>
<dbReference type="GO" id="GO:0050636">
    <property type="term" value="F:vinorine synthase activity"/>
    <property type="evidence" value="ECO:0007669"/>
    <property type="project" value="UniProtKB-EC"/>
</dbReference>
<accession>A0A251SZC5</accession>
<evidence type="ECO:0000256" key="2">
    <source>
        <dbReference type="ARBA" id="ARBA00022679"/>
    </source>
</evidence>
<gene>
    <name evidence="5" type="ORF">HannXRQ_Chr13g0418731</name>
    <name evidence="4" type="ORF">HanXRQr2_Chr13g0609401</name>
</gene>
<protein>
    <submittedName>
        <fullName evidence="5">Putative transferase, Chloramphenicol acetyltransferase-like domain protein</fullName>
    </submittedName>
    <submittedName>
        <fullName evidence="4">Vinorine synthase</fullName>
        <ecNumber evidence="4">2.3.1.160</ecNumber>
    </submittedName>
</protein>
<reference evidence="4" key="3">
    <citation type="submission" date="2020-06" db="EMBL/GenBank/DDBJ databases">
        <title>Helianthus annuus Genome sequencing and assembly Release 2.</title>
        <authorList>
            <person name="Gouzy J."/>
            <person name="Langlade N."/>
            <person name="Munos S."/>
        </authorList>
    </citation>
    <scope>NUCLEOTIDE SEQUENCE</scope>
    <source>
        <tissue evidence="4">Leaves</tissue>
    </source>
</reference>
<dbReference type="InParanoid" id="A0A251SZC5"/>
<keyword evidence="3 4" id="KW-0012">Acyltransferase</keyword>
<sequence length="532" mass="60016">MRRFLISTLSSSASRRGSAYHHLNDGYAFSGSRTMVSDRAAPQQDTGHKLAWQVNMRKNCRYMSNLTNPPDTIISYTESNLKGEEKDAVRIKVINREHIKPSSPTPQSHRYYKFSMFDQVQVPIYHPLMVFYTNNDSKNIEEVISDRSNHLKQSLSEALTRMYPFAGKLASELHIDCNDDGVYYVETRVNDRLNNVLQKPDHKFLQRLIPVVASIPNQPLSCSYVSMIQVNFFECGGVSIIFQNNHKLADGNSTMTFMRTWAAIARRDPNQIYPNFVPSQMFPQNPQLPYLPYIPLWYLAVSPVCIKHGKCETKRFCFDALALQELKAKASKHQPVSRVAAVLALLWKCVTTATYSKPSFLHMPVNIRQRFSPALNEYSIGNVLSGASVRFDPGASNLELASMASNLKNAIADSKGGSIDELKGENAHVRFVDSLRKSMEMVTDFKSEYYLAASMCNSKSNEIDFGWGKPVWVCSGNQLNDDVPLFTNRMMLMDSCSNDGIEAWVTLEKEVMDVVKCNAELLSFASVDPSPL</sequence>
<dbReference type="EMBL" id="CM007902">
    <property type="protein sequence ID" value="OTG02951.1"/>
    <property type="molecule type" value="Genomic_DNA"/>
</dbReference>
<dbReference type="Pfam" id="PF02458">
    <property type="entry name" value="Transferase"/>
    <property type="match status" value="1"/>
</dbReference>
<dbReference type="PANTHER" id="PTHR31623">
    <property type="entry name" value="F21J9.9"/>
    <property type="match status" value="1"/>
</dbReference>
<dbReference type="AlphaFoldDB" id="A0A251SZC5"/>
<keyword evidence="2 5" id="KW-0808">Transferase</keyword>
<reference evidence="4 6" key="1">
    <citation type="journal article" date="2017" name="Nature">
        <title>The sunflower genome provides insights into oil metabolism, flowering and Asterid evolution.</title>
        <authorList>
            <person name="Badouin H."/>
            <person name="Gouzy J."/>
            <person name="Grassa C.J."/>
            <person name="Murat F."/>
            <person name="Staton S.E."/>
            <person name="Cottret L."/>
            <person name="Lelandais-Briere C."/>
            <person name="Owens G.L."/>
            <person name="Carrere S."/>
            <person name="Mayjonade B."/>
            <person name="Legrand L."/>
            <person name="Gill N."/>
            <person name="Kane N.C."/>
            <person name="Bowers J.E."/>
            <person name="Hubner S."/>
            <person name="Bellec A."/>
            <person name="Berard A."/>
            <person name="Berges H."/>
            <person name="Blanchet N."/>
            <person name="Boniface M.C."/>
            <person name="Brunel D."/>
            <person name="Catrice O."/>
            <person name="Chaidir N."/>
            <person name="Claudel C."/>
            <person name="Donnadieu C."/>
            <person name="Faraut T."/>
            <person name="Fievet G."/>
            <person name="Helmstetter N."/>
            <person name="King M."/>
            <person name="Knapp S.J."/>
            <person name="Lai Z."/>
            <person name="Le Paslier M.C."/>
            <person name="Lippi Y."/>
            <person name="Lorenzon L."/>
            <person name="Mandel J.R."/>
            <person name="Marage G."/>
            <person name="Marchand G."/>
            <person name="Marquand E."/>
            <person name="Bret-Mestries E."/>
            <person name="Morien E."/>
            <person name="Nambeesan S."/>
            <person name="Nguyen T."/>
            <person name="Pegot-Espagnet P."/>
            <person name="Pouilly N."/>
            <person name="Raftis F."/>
            <person name="Sallet E."/>
            <person name="Schiex T."/>
            <person name="Thomas J."/>
            <person name="Vandecasteele C."/>
            <person name="Vares D."/>
            <person name="Vear F."/>
            <person name="Vautrin S."/>
            <person name="Crespi M."/>
            <person name="Mangin B."/>
            <person name="Burke J.M."/>
            <person name="Salse J."/>
            <person name="Munos S."/>
            <person name="Vincourt P."/>
            <person name="Rieseberg L.H."/>
            <person name="Langlade N.B."/>
        </authorList>
    </citation>
    <scope>NUCLEOTIDE SEQUENCE [LARGE SCALE GENOMIC DNA]</scope>
    <source>
        <strain evidence="6">cv. SF193</strain>
        <tissue evidence="4">Leaves</tissue>
    </source>
</reference>
<evidence type="ECO:0000256" key="3">
    <source>
        <dbReference type="ARBA" id="ARBA00023315"/>
    </source>
</evidence>
<reference evidence="5" key="2">
    <citation type="submission" date="2017-02" db="EMBL/GenBank/DDBJ databases">
        <title>Sunflower complete genome.</title>
        <authorList>
            <person name="Langlade N."/>
            <person name="Munos S."/>
        </authorList>
    </citation>
    <scope>NUCLEOTIDE SEQUENCE [LARGE SCALE GENOMIC DNA]</scope>
    <source>
        <tissue evidence="5">Leaves</tissue>
    </source>
</reference>
<evidence type="ECO:0000313" key="4">
    <source>
        <dbReference type="EMBL" id="KAF5775196.1"/>
    </source>
</evidence>
<name>A0A251SZC5_HELAN</name>
<dbReference type="Proteomes" id="UP000215914">
    <property type="component" value="Chromosome 13"/>
</dbReference>
<dbReference type="InterPro" id="IPR023213">
    <property type="entry name" value="CAT-like_dom_sf"/>
</dbReference>
<dbReference type="PANTHER" id="PTHR31623:SF122">
    <property type="entry name" value="HXXXD-TYPE ACYL-TRANSFERASE FAMILY PROTEIN"/>
    <property type="match status" value="1"/>
</dbReference>
<evidence type="ECO:0000313" key="5">
    <source>
        <dbReference type="EMBL" id="OTG02951.1"/>
    </source>
</evidence>
<dbReference type="OMA" id="TIISYTE"/>